<comment type="caution">
    <text evidence="2">The sequence shown here is derived from an EMBL/GenBank/DDBJ whole genome shotgun (WGS) entry which is preliminary data.</text>
</comment>
<reference evidence="2" key="1">
    <citation type="submission" date="2021-01" db="EMBL/GenBank/DDBJ databases">
        <title>Whole genome shotgun sequence of Sphaerimonospora thailandensis NBRC 107569.</title>
        <authorList>
            <person name="Komaki H."/>
            <person name="Tamura T."/>
        </authorList>
    </citation>
    <scope>NUCLEOTIDE SEQUENCE</scope>
    <source>
        <strain evidence="2">NBRC 107569</strain>
    </source>
</reference>
<name>A0A8J3RGQ6_9ACTN</name>
<accession>A0A8J3RGQ6</accession>
<evidence type="ECO:0000256" key="1">
    <source>
        <dbReference type="SAM" id="SignalP"/>
    </source>
</evidence>
<keyword evidence="3" id="KW-1185">Reference proteome</keyword>
<dbReference type="Proteomes" id="UP000610966">
    <property type="component" value="Unassembled WGS sequence"/>
</dbReference>
<proteinExistence type="predicted"/>
<keyword evidence="1" id="KW-0732">Signal</keyword>
<sequence>MIRRLLLAGSACAATLAFLAPLATSAEAAVPQQDSAAVAQANLPSHGRDWGHGSWGRPGGSWGHPGGYWGHRGGYWGHPRGYWGRPVSYLGTPVVLTGGDLYCDYYGTLCY</sequence>
<feature type="signal peptide" evidence="1">
    <location>
        <begin position="1"/>
        <end position="28"/>
    </location>
</feature>
<evidence type="ECO:0000313" key="2">
    <source>
        <dbReference type="EMBL" id="GIH73557.1"/>
    </source>
</evidence>
<dbReference type="EMBL" id="BOOG01000125">
    <property type="protein sequence ID" value="GIH73557.1"/>
    <property type="molecule type" value="Genomic_DNA"/>
</dbReference>
<dbReference type="AlphaFoldDB" id="A0A8J3RGQ6"/>
<gene>
    <name evidence="2" type="ORF">Mth01_58100</name>
</gene>
<dbReference type="RefSeq" id="WP_204019190.1">
    <property type="nucleotide sequence ID" value="NZ_BOOG01000125.1"/>
</dbReference>
<evidence type="ECO:0008006" key="4">
    <source>
        <dbReference type="Google" id="ProtNLM"/>
    </source>
</evidence>
<organism evidence="2 3">
    <name type="scientific">Sphaerimonospora thailandensis</name>
    <dbReference type="NCBI Taxonomy" id="795644"/>
    <lineage>
        <taxon>Bacteria</taxon>
        <taxon>Bacillati</taxon>
        <taxon>Actinomycetota</taxon>
        <taxon>Actinomycetes</taxon>
        <taxon>Streptosporangiales</taxon>
        <taxon>Streptosporangiaceae</taxon>
        <taxon>Sphaerimonospora</taxon>
    </lineage>
</organism>
<evidence type="ECO:0000313" key="3">
    <source>
        <dbReference type="Proteomes" id="UP000610966"/>
    </source>
</evidence>
<feature type="chain" id="PRO_5035211782" description="Sulfur globule protein" evidence="1">
    <location>
        <begin position="29"/>
        <end position="111"/>
    </location>
</feature>
<protein>
    <recommendedName>
        <fullName evidence="4">Sulfur globule protein</fullName>
    </recommendedName>
</protein>